<dbReference type="SUPFAM" id="SSF101498">
    <property type="entry name" value="Anti-sigma factor FlgM"/>
    <property type="match status" value="1"/>
</dbReference>
<keyword evidence="8" id="KW-0969">Cilium</keyword>
<keyword evidence="8" id="KW-0966">Cell projection</keyword>
<evidence type="ECO:0000256" key="4">
    <source>
        <dbReference type="ARBA" id="ARBA00022795"/>
    </source>
</evidence>
<sequence length="89" mass="10152">MRIDALSKINQLYQTNDTRKVSKLQNGNKKDSVEISQMGKDFQIAKQAVSSAPDIRQDKVDEIKKKLASGNYEISLEELADKMINDFFE</sequence>
<name>A0A3D2X7E3_9FIRM</name>
<dbReference type="Pfam" id="PF04316">
    <property type="entry name" value="FlgM"/>
    <property type="match status" value="1"/>
</dbReference>
<dbReference type="Proteomes" id="UP000262969">
    <property type="component" value="Unassembled WGS sequence"/>
</dbReference>
<dbReference type="GO" id="GO:0045892">
    <property type="term" value="P:negative regulation of DNA-templated transcription"/>
    <property type="evidence" value="ECO:0007669"/>
    <property type="project" value="InterPro"/>
</dbReference>
<evidence type="ECO:0000256" key="2">
    <source>
        <dbReference type="ARBA" id="ARBA00017823"/>
    </source>
</evidence>
<dbReference type="InterPro" id="IPR031316">
    <property type="entry name" value="FlgM_C"/>
</dbReference>
<dbReference type="InterPro" id="IPR007412">
    <property type="entry name" value="FlgM"/>
</dbReference>
<proteinExistence type="inferred from homology"/>
<feature type="domain" description="Anti-sigma-28 factor FlgM C-terminal" evidence="7">
    <location>
        <begin position="31"/>
        <end position="85"/>
    </location>
</feature>
<keyword evidence="8" id="KW-0282">Flagellum</keyword>
<evidence type="ECO:0000313" key="9">
    <source>
        <dbReference type="Proteomes" id="UP000262969"/>
    </source>
</evidence>
<organism evidence="8 9">
    <name type="scientific">Lachnoclostridium phytofermentans</name>
    <dbReference type="NCBI Taxonomy" id="66219"/>
    <lineage>
        <taxon>Bacteria</taxon>
        <taxon>Bacillati</taxon>
        <taxon>Bacillota</taxon>
        <taxon>Clostridia</taxon>
        <taxon>Lachnospirales</taxon>
        <taxon>Lachnospiraceae</taxon>
    </lineage>
</organism>
<evidence type="ECO:0000256" key="5">
    <source>
        <dbReference type="ARBA" id="ARBA00023015"/>
    </source>
</evidence>
<accession>A0A3D2X7E3</accession>
<comment type="caution">
    <text evidence="8">The sequence shown here is derived from an EMBL/GenBank/DDBJ whole genome shotgun (WGS) entry which is preliminary data.</text>
</comment>
<evidence type="ECO:0000256" key="6">
    <source>
        <dbReference type="ARBA" id="ARBA00023163"/>
    </source>
</evidence>
<evidence type="ECO:0000256" key="1">
    <source>
        <dbReference type="ARBA" id="ARBA00005322"/>
    </source>
</evidence>
<gene>
    <name evidence="8" type="primary">flgM</name>
    <name evidence="8" type="ORF">DHW61_11650</name>
</gene>
<keyword evidence="3" id="KW-0678">Repressor</keyword>
<evidence type="ECO:0000259" key="7">
    <source>
        <dbReference type="Pfam" id="PF04316"/>
    </source>
</evidence>
<dbReference type="AlphaFoldDB" id="A0A3D2X7E3"/>
<dbReference type="EMBL" id="DPVV01000390">
    <property type="protein sequence ID" value="HCL03042.1"/>
    <property type="molecule type" value="Genomic_DNA"/>
</dbReference>
<evidence type="ECO:0000256" key="3">
    <source>
        <dbReference type="ARBA" id="ARBA00022491"/>
    </source>
</evidence>
<dbReference type="NCBIfam" id="TIGR03824">
    <property type="entry name" value="FlgM_jcvi"/>
    <property type="match status" value="1"/>
</dbReference>
<evidence type="ECO:0000313" key="8">
    <source>
        <dbReference type="EMBL" id="HCL03042.1"/>
    </source>
</evidence>
<comment type="similarity">
    <text evidence="1">Belongs to the FlgM family.</text>
</comment>
<protein>
    <recommendedName>
        <fullName evidence="2">Negative regulator of flagellin synthesis</fullName>
    </recommendedName>
</protein>
<keyword evidence="5" id="KW-0805">Transcription regulation</keyword>
<reference evidence="8 9" key="1">
    <citation type="journal article" date="2018" name="Nat. Biotechnol.">
        <title>A standardized bacterial taxonomy based on genome phylogeny substantially revises the tree of life.</title>
        <authorList>
            <person name="Parks D.H."/>
            <person name="Chuvochina M."/>
            <person name="Waite D.W."/>
            <person name="Rinke C."/>
            <person name="Skarshewski A."/>
            <person name="Chaumeil P.A."/>
            <person name="Hugenholtz P."/>
        </authorList>
    </citation>
    <scope>NUCLEOTIDE SEQUENCE [LARGE SCALE GENOMIC DNA]</scope>
    <source>
        <strain evidence="8">UBA11728</strain>
    </source>
</reference>
<keyword evidence="4" id="KW-1005">Bacterial flagellum biogenesis</keyword>
<dbReference type="InterPro" id="IPR035890">
    <property type="entry name" value="Anti-sigma-28_factor_FlgM_sf"/>
</dbReference>
<keyword evidence="6" id="KW-0804">Transcription</keyword>
<dbReference type="GO" id="GO:0044781">
    <property type="term" value="P:bacterial-type flagellum organization"/>
    <property type="evidence" value="ECO:0007669"/>
    <property type="project" value="UniProtKB-KW"/>
</dbReference>